<evidence type="ECO:0000256" key="5">
    <source>
        <dbReference type="ARBA" id="ARBA00022840"/>
    </source>
</evidence>
<evidence type="ECO:0000313" key="8">
    <source>
        <dbReference type="EMBL" id="UYV66225.1"/>
    </source>
</evidence>
<protein>
    <submittedName>
        <fullName evidence="8">STK17B</fullName>
    </submittedName>
</protein>
<dbReference type="InterPro" id="IPR011009">
    <property type="entry name" value="Kinase-like_dom_sf"/>
</dbReference>
<keyword evidence="9" id="KW-1185">Reference proteome</keyword>
<dbReference type="Proteomes" id="UP001235939">
    <property type="component" value="Chromosome 04"/>
</dbReference>
<dbReference type="Gene3D" id="1.10.510.10">
    <property type="entry name" value="Transferase(Phosphotransferase) domain 1"/>
    <property type="match status" value="1"/>
</dbReference>
<evidence type="ECO:0000256" key="6">
    <source>
        <dbReference type="SAM" id="MobiDB-lite"/>
    </source>
</evidence>
<keyword evidence="2" id="KW-0808">Transferase</keyword>
<dbReference type="Gene3D" id="3.30.200.20">
    <property type="entry name" value="Phosphorylase Kinase, domain 1"/>
    <property type="match status" value="1"/>
</dbReference>
<evidence type="ECO:0000256" key="4">
    <source>
        <dbReference type="ARBA" id="ARBA00022777"/>
    </source>
</evidence>
<evidence type="ECO:0000313" key="9">
    <source>
        <dbReference type="Proteomes" id="UP001235939"/>
    </source>
</evidence>
<reference evidence="8 9" key="1">
    <citation type="submission" date="2022-01" db="EMBL/GenBank/DDBJ databases">
        <title>A chromosomal length assembly of Cordylochernes scorpioides.</title>
        <authorList>
            <person name="Zeh D."/>
            <person name="Zeh J."/>
        </authorList>
    </citation>
    <scope>NUCLEOTIDE SEQUENCE [LARGE SCALE GENOMIC DNA]</scope>
    <source>
        <strain evidence="8">IN4F17</strain>
        <tissue evidence="8">Whole Body</tissue>
    </source>
</reference>
<dbReference type="InterPro" id="IPR000719">
    <property type="entry name" value="Prot_kinase_dom"/>
</dbReference>
<feature type="region of interest" description="Disordered" evidence="6">
    <location>
        <begin position="270"/>
        <end position="292"/>
    </location>
</feature>
<gene>
    <name evidence="8" type="ORF">LAZ67_4000889</name>
</gene>
<evidence type="ECO:0000259" key="7">
    <source>
        <dbReference type="PROSITE" id="PS50011"/>
    </source>
</evidence>
<evidence type="ECO:0000256" key="1">
    <source>
        <dbReference type="ARBA" id="ARBA00022527"/>
    </source>
</evidence>
<dbReference type="PROSITE" id="PS50011">
    <property type="entry name" value="PROTEIN_KINASE_DOM"/>
    <property type="match status" value="1"/>
</dbReference>
<dbReference type="PROSITE" id="PS00108">
    <property type="entry name" value="PROTEIN_KINASE_ST"/>
    <property type="match status" value="1"/>
</dbReference>
<feature type="domain" description="Protein kinase" evidence="7">
    <location>
        <begin position="1"/>
        <end position="257"/>
    </location>
</feature>
<dbReference type="SUPFAM" id="SSF56112">
    <property type="entry name" value="Protein kinase-like (PK-like)"/>
    <property type="match status" value="1"/>
</dbReference>
<keyword evidence="5" id="KW-0067">ATP-binding</keyword>
<dbReference type="Pfam" id="PF00069">
    <property type="entry name" value="Pkinase"/>
    <property type="match status" value="1"/>
</dbReference>
<keyword evidence="3" id="KW-0547">Nucleotide-binding</keyword>
<organism evidence="8 9">
    <name type="scientific">Cordylochernes scorpioides</name>
    <dbReference type="NCBI Taxonomy" id="51811"/>
    <lineage>
        <taxon>Eukaryota</taxon>
        <taxon>Metazoa</taxon>
        <taxon>Ecdysozoa</taxon>
        <taxon>Arthropoda</taxon>
        <taxon>Chelicerata</taxon>
        <taxon>Arachnida</taxon>
        <taxon>Pseudoscorpiones</taxon>
        <taxon>Cheliferoidea</taxon>
        <taxon>Chernetidae</taxon>
        <taxon>Cordylochernes</taxon>
    </lineage>
</organism>
<name>A0ABY6KGA7_9ARAC</name>
<evidence type="ECO:0000256" key="2">
    <source>
        <dbReference type="ARBA" id="ARBA00022679"/>
    </source>
</evidence>
<dbReference type="PANTHER" id="PTHR24342">
    <property type="entry name" value="SERINE/THREONINE-PROTEIN KINASE 17"/>
    <property type="match status" value="1"/>
</dbReference>
<dbReference type="SMART" id="SM00220">
    <property type="entry name" value="S_TKc"/>
    <property type="match status" value="1"/>
</dbReference>
<dbReference type="InterPro" id="IPR008271">
    <property type="entry name" value="Ser/Thr_kinase_AS"/>
</dbReference>
<evidence type="ECO:0000256" key="3">
    <source>
        <dbReference type="ARBA" id="ARBA00022741"/>
    </source>
</evidence>
<sequence>MVFMCGVYRGKFAAVKRCRHRASGTLYAAKCLRRRRAGWAAAVHEAAVLQQCRGARHVVGLHEAFDGGGELTLVLELAGGGELQHTLDRGDLLGESLTCRLLAQTLRGLAPLHALRIAHLDIKPQNILLTAPLPDGDVKLCDFGISRVLSEGVEVREIIGTPDYVAPEILHYNPISLATDMWSVGVLAYVLLSGGHSPFGGESVQETYCNITQCRLDFPPDLFSDVSSVAIDFVRSLLRPDPRDRMTVEQSLQHPWVRGSGAVPRPITLAADKTPRRQSASPPPPRTPTALLPDCLHHRTVVY</sequence>
<accession>A0ABY6KGA7</accession>
<dbReference type="EMBL" id="CP092866">
    <property type="protein sequence ID" value="UYV66225.1"/>
    <property type="molecule type" value="Genomic_DNA"/>
</dbReference>
<keyword evidence="4" id="KW-0418">Kinase</keyword>
<dbReference type="PANTHER" id="PTHR24342:SF12">
    <property type="entry name" value="DEATH-ASSOCIATED PROTEIN KINASE RELATED"/>
    <property type="match status" value="1"/>
</dbReference>
<proteinExistence type="predicted"/>
<keyword evidence="1" id="KW-0723">Serine/threonine-protein kinase</keyword>